<evidence type="ECO:0000256" key="5">
    <source>
        <dbReference type="SAM" id="MobiDB-lite"/>
    </source>
</evidence>
<protein>
    <recommendedName>
        <fullName evidence="6">NlpC/P60 domain-containing protein</fullName>
    </recommendedName>
</protein>
<reference evidence="7" key="2">
    <citation type="submission" date="2020-09" db="EMBL/GenBank/DDBJ databases">
        <authorList>
            <person name="Sun Q."/>
            <person name="Zhou Y."/>
        </authorList>
    </citation>
    <scope>NUCLEOTIDE SEQUENCE</scope>
    <source>
        <strain evidence="7">CGMCC 1.12987</strain>
    </source>
</reference>
<evidence type="ECO:0000256" key="2">
    <source>
        <dbReference type="ARBA" id="ARBA00022670"/>
    </source>
</evidence>
<keyword evidence="2" id="KW-0645">Protease</keyword>
<dbReference type="EMBL" id="BMGR01000003">
    <property type="protein sequence ID" value="GGF95890.1"/>
    <property type="molecule type" value="Genomic_DNA"/>
</dbReference>
<reference evidence="7" key="1">
    <citation type="journal article" date="2014" name="Int. J. Syst. Evol. Microbiol.">
        <title>Complete genome sequence of Corynebacterium casei LMG S-19264T (=DSM 44701T), isolated from a smear-ripened cheese.</title>
        <authorList>
            <consortium name="US DOE Joint Genome Institute (JGI-PGF)"/>
            <person name="Walter F."/>
            <person name="Albersmeier A."/>
            <person name="Kalinowski J."/>
            <person name="Ruckert C."/>
        </authorList>
    </citation>
    <scope>NUCLEOTIDE SEQUENCE</scope>
    <source>
        <strain evidence="7">CGMCC 1.12987</strain>
    </source>
</reference>
<dbReference type="InterPro" id="IPR000064">
    <property type="entry name" value="NLP_P60_dom"/>
</dbReference>
<dbReference type="AlphaFoldDB" id="A0A917CQX1"/>
<dbReference type="Proteomes" id="UP000644756">
    <property type="component" value="Unassembled WGS sequence"/>
</dbReference>
<dbReference type="InterPro" id="IPR051202">
    <property type="entry name" value="Peptidase_C40"/>
</dbReference>
<dbReference type="GO" id="GO:0006508">
    <property type="term" value="P:proteolysis"/>
    <property type="evidence" value="ECO:0007669"/>
    <property type="project" value="UniProtKB-KW"/>
</dbReference>
<evidence type="ECO:0000313" key="7">
    <source>
        <dbReference type="EMBL" id="GGF95890.1"/>
    </source>
</evidence>
<organism evidence="7 8">
    <name type="scientific">Paenibacillus abyssi</name>
    <dbReference type="NCBI Taxonomy" id="1340531"/>
    <lineage>
        <taxon>Bacteria</taxon>
        <taxon>Bacillati</taxon>
        <taxon>Bacillota</taxon>
        <taxon>Bacilli</taxon>
        <taxon>Bacillales</taxon>
        <taxon>Paenibacillaceae</taxon>
        <taxon>Paenibacillus</taxon>
    </lineage>
</organism>
<name>A0A917CQX1_9BACL</name>
<gene>
    <name evidence="7" type="ORF">GCM10010916_11510</name>
</gene>
<dbReference type="Pfam" id="PF00877">
    <property type="entry name" value="NLPC_P60"/>
    <property type="match status" value="1"/>
</dbReference>
<comment type="caution">
    <text evidence="7">The sequence shown here is derived from an EMBL/GenBank/DDBJ whole genome shotgun (WGS) entry which is preliminary data.</text>
</comment>
<feature type="region of interest" description="Disordered" evidence="5">
    <location>
        <begin position="161"/>
        <end position="183"/>
    </location>
</feature>
<dbReference type="RefSeq" id="WP_188529847.1">
    <property type="nucleotide sequence ID" value="NZ_BMGR01000003.1"/>
</dbReference>
<keyword evidence="8" id="KW-1185">Reference proteome</keyword>
<accession>A0A917CQX1</accession>
<dbReference type="SUPFAM" id="SSF55383">
    <property type="entry name" value="Copper amine oxidase, domain N"/>
    <property type="match status" value="1"/>
</dbReference>
<keyword evidence="3" id="KW-0378">Hydrolase</keyword>
<dbReference type="Pfam" id="PF07833">
    <property type="entry name" value="Cu_amine_oxidN1"/>
    <property type="match status" value="1"/>
</dbReference>
<dbReference type="PANTHER" id="PTHR47053:SF1">
    <property type="entry name" value="MUREIN DD-ENDOPEPTIDASE MEPH-RELATED"/>
    <property type="match status" value="1"/>
</dbReference>
<dbReference type="InterPro" id="IPR036582">
    <property type="entry name" value="Mao_N_sf"/>
</dbReference>
<dbReference type="InterPro" id="IPR012854">
    <property type="entry name" value="Cu_amine_oxidase-like_N"/>
</dbReference>
<evidence type="ECO:0000256" key="3">
    <source>
        <dbReference type="ARBA" id="ARBA00022801"/>
    </source>
</evidence>
<sequence length="316" mass="34385">MLFLKKSQCGVAVALCIIAISSVGCTNKQPAGNAEPKAFSVGQTATMLVANNAAYHNVPVFKEKNGLVWIPLRESARSLGLDVHKAKDSLAIGNTDAAYTVKVNRKLAYAGDQPIELPHAPKVIAGRPYMTTQAFSVLLGTSVKWDAQHSEINIAPIDDGFLPKRQSASGPEQSGPGSGRLRSLSVPTADKHNLIQFAETFIGTPYQFSAGNYEAARTFDCSSFVQYVYAHYGVNLPRTSRSQAEVGQTVSADQLQPGDLMFFYTPGRYDSNRIVGHVGIYEGDGKIIHTYGEPGVTISEFNDYWRGRFLFGKRVN</sequence>
<dbReference type="Gene3D" id="3.90.1720.10">
    <property type="entry name" value="endopeptidase domain like (from Nostoc punctiforme)"/>
    <property type="match status" value="1"/>
</dbReference>
<evidence type="ECO:0000256" key="1">
    <source>
        <dbReference type="ARBA" id="ARBA00007074"/>
    </source>
</evidence>
<dbReference type="PROSITE" id="PS51257">
    <property type="entry name" value="PROKAR_LIPOPROTEIN"/>
    <property type="match status" value="1"/>
</dbReference>
<feature type="domain" description="NlpC/P60" evidence="6">
    <location>
        <begin position="188"/>
        <end position="316"/>
    </location>
</feature>
<dbReference type="InterPro" id="IPR038765">
    <property type="entry name" value="Papain-like_cys_pep_sf"/>
</dbReference>
<evidence type="ECO:0000256" key="4">
    <source>
        <dbReference type="ARBA" id="ARBA00022807"/>
    </source>
</evidence>
<keyword evidence="4" id="KW-0788">Thiol protease</keyword>
<evidence type="ECO:0000259" key="6">
    <source>
        <dbReference type="PROSITE" id="PS51935"/>
    </source>
</evidence>
<dbReference type="SUPFAM" id="SSF54001">
    <property type="entry name" value="Cysteine proteinases"/>
    <property type="match status" value="1"/>
</dbReference>
<evidence type="ECO:0000313" key="8">
    <source>
        <dbReference type="Proteomes" id="UP000644756"/>
    </source>
</evidence>
<dbReference type="GO" id="GO:0008234">
    <property type="term" value="F:cysteine-type peptidase activity"/>
    <property type="evidence" value="ECO:0007669"/>
    <property type="project" value="UniProtKB-KW"/>
</dbReference>
<proteinExistence type="inferred from homology"/>
<dbReference type="PANTHER" id="PTHR47053">
    <property type="entry name" value="MUREIN DD-ENDOPEPTIDASE MEPH-RELATED"/>
    <property type="match status" value="1"/>
</dbReference>
<dbReference type="PROSITE" id="PS51935">
    <property type="entry name" value="NLPC_P60"/>
    <property type="match status" value="1"/>
</dbReference>
<comment type="similarity">
    <text evidence="1">Belongs to the peptidase C40 family.</text>
</comment>